<dbReference type="EMBL" id="CAIJEN010000001">
    <property type="protein sequence ID" value="CAD0082046.1"/>
    <property type="molecule type" value="Genomic_DNA"/>
</dbReference>
<accession>A0A9N8P4W4</accession>
<reference evidence="1" key="1">
    <citation type="submission" date="2020-06" db="EMBL/GenBank/DDBJ databases">
        <authorList>
            <person name="Onetto C."/>
        </authorList>
    </citation>
    <scope>NUCLEOTIDE SEQUENCE</scope>
</reference>
<name>A0A9N8P4W4_9PEZI</name>
<keyword evidence="2" id="KW-1185">Reference proteome</keyword>
<evidence type="ECO:0000313" key="1">
    <source>
        <dbReference type="EMBL" id="CAD0082046.1"/>
    </source>
</evidence>
<gene>
    <name evidence="1" type="ORF">AWRI4619_LOCUS613</name>
</gene>
<dbReference type="Proteomes" id="UP000716446">
    <property type="component" value="Unassembled WGS sequence"/>
</dbReference>
<proteinExistence type="predicted"/>
<dbReference type="AlphaFoldDB" id="A0A9N8P4W4"/>
<evidence type="ECO:0000313" key="2">
    <source>
        <dbReference type="Proteomes" id="UP000716446"/>
    </source>
</evidence>
<dbReference type="InterPro" id="IPR031568">
    <property type="entry name" value="Pet117"/>
</dbReference>
<comment type="caution">
    <text evidence="1">The sequence shown here is derived from an EMBL/GenBank/DDBJ whole genome shotgun (WGS) entry which is preliminary data.</text>
</comment>
<protein>
    <submittedName>
        <fullName evidence="1">Uncharacterized protein</fullName>
    </submittedName>
</protein>
<dbReference type="Pfam" id="PF15786">
    <property type="entry name" value="PET117"/>
    <property type="match status" value="1"/>
</dbReference>
<organism evidence="1 2">
    <name type="scientific">Aureobasidium vineae</name>
    <dbReference type="NCBI Taxonomy" id="2773715"/>
    <lineage>
        <taxon>Eukaryota</taxon>
        <taxon>Fungi</taxon>
        <taxon>Dikarya</taxon>
        <taxon>Ascomycota</taxon>
        <taxon>Pezizomycotina</taxon>
        <taxon>Dothideomycetes</taxon>
        <taxon>Dothideomycetidae</taxon>
        <taxon>Dothideales</taxon>
        <taxon>Saccotheciaceae</taxon>
        <taxon>Aureobasidium</taxon>
    </lineage>
</organism>
<sequence>MSTKAKLTLAATSLGAIGIIVFVHHGQKVEKASRLPDCQRKISTPTITSSAAYTPIDPDLSAAAETTRFLAKPLDPIGLRESPQLETAIPADPCMLDCMEEHP</sequence>